<dbReference type="PANTHER" id="PTHR30482">
    <property type="entry name" value="HIGH-AFFINITY BRANCHED-CHAIN AMINO ACID TRANSPORT SYSTEM PERMEASE"/>
    <property type="match status" value="1"/>
</dbReference>
<evidence type="ECO:0000256" key="3">
    <source>
        <dbReference type="ARBA" id="ARBA00022692"/>
    </source>
</evidence>
<evidence type="ECO:0000256" key="4">
    <source>
        <dbReference type="ARBA" id="ARBA00022989"/>
    </source>
</evidence>
<dbReference type="EMBL" id="PDVP01000006">
    <property type="protein sequence ID" value="PHP66844.1"/>
    <property type="molecule type" value="Genomic_DNA"/>
</dbReference>
<evidence type="ECO:0000313" key="8">
    <source>
        <dbReference type="Proteomes" id="UP000221168"/>
    </source>
</evidence>
<dbReference type="AlphaFoldDB" id="A0A2G1QN01"/>
<gene>
    <name evidence="7" type="ORF">CSC94_12130</name>
</gene>
<feature type="transmembrane region" description="Helical" evidence="6">
    <location>
        <begin position="180"/>
        <end position="199"/>
    </location>
</feature>
<keyword evidence="3 6" id="KW-0812">Transmembrane</keyword>
<feature type="transmembrane region" description="Helical" evidence="6">
    <location>
        <begin position="131"/>
        <end position="148"/>
    </location>
</feature>
<evidence type="ECO:0000313" key="7">
    <source>
        <dbReference type="EMBL" id="PHP66844.1"/>
    </source>
</evidence>
<proteinExistence type="predicted"/>
<feature type="transmembrane region" description="Helical" evidence="6">
    <location>
        <begin position="101"/>
        <end position="124"/>
    </location>
</feature>
<feature type="transmembrane region" description="Helical" evidence="6">
    <location>
        <begin position="307"/>
        <end position="327"/>
    </location>
</feature>
<feature type="transmembrane region" description="Helical" evidence="6">
    <location>
        <begin position="282"/>
        <end position="301"/>
    </location>
</feature>
<dbReference type="GO" id="GO:0005886">
    <property type="term" value="C:plasma membrane"/>
    <property type="evidence" value="ECO:0007669"/>
    <property type="project" value="UniProtKB-SubCell"/>
</dbReference>
<feature type="transmembrane region" description="Helical" evidence="6">
    <location>
        <begin position="43"/>
        <end position="64"/>
    </location>
</feature>
<dbReference type="RefSeq" id="WP_099306611.1">
    <property type="nucleotide sequence ID" value="NZ_PDVP01000006.1"/>
</dbReference>
<organism evidence="7 8">
    <name type="scientific">Zhengella mangrovi</name>
    <dbReference type="NCBI Taxonomy" id="1982044"/>
    <lineage>
        <taxon>Bacteria</taxon>
        <taxon>Pseudomonadati</taxon>
        <taxon>Pseudomonadota</taxon>
        <taxon>Alphaproteobacteria</taxon>
        <taxon>Hyphomicrobiales</taxon>
        <taxon>Notoacmeibacteraceae</taxon>
        <taxon>Zhengella</taxon>
    </lineage>
</organism>
<dbReference type="CDD" id="cd06581">
    <property type="entry name" value="TM_PBP1_LivM_like"/>
    <property type="match status" value="1"/>
</dbReference>
<keyword evidence="7" id="KW-0547">Nucleotide-binding</keyword>
<evidence type="ECO:0000256" key="6">
    <source>
        <dbReference type="SAM" id="Phobius"/>
    </source>
</evidence>
<feature type="transmembrane region" description="Helical" evidence="6">
    <location>
        <begin position="71"/>
        <end position="89"/>
    </location>
</feature>
<feature type="transmembrane region" description="Helical" evidence="6">
    <location>
        <begin position="20"/>
        <end position="37"/>
    </location>
</feature>
<accession>A0A2G1QN01</accession>
<comment type="subcellular location">
    <subcellularLocation>
        <location evidence="1">Cell membrane</location>
        <topology evidence="1">Multi-pass membrane protein</topology>
    </subcellularLocation>
</comment>
<dbReference type="PANTHER" id="PTHR30482:SF17">
    <property type="entry name" value="ABC TRANSPORTER ATP-BINDING PROTEIN"/>
    <property type="match status" value="1"/>
</dbReference>
<dbReference type="Pfam" id="PF02653">
    <property type="entry name" value="BPD_transp_2"/>
    <property type="match status" value="1"/>
</dbReference>
<feature type="transmembrane region" description="Helical" evidence="6">
    <location>
        <begin position="220"/>
        <end position="249"/>
    </location>
</feature>
<reference evidence="7 8" key="1">
    <citation type="submission" date="2017-10" db="EMBL/GenBank/DDBJ databases">
        <title>Sedimentibacterium mangrovi gen. nov., sp. nov., a novel member of family Phyllobacteriacea isolated from mangrove sediment.</title>
        <authorList>
            <person name="Liao H."/>
            <person name="Tian Y."/>
        </authorList>
    </citation>
    <scope>NUCLEOTIDE SEQUENCE [LARGE SCALE GENOMIC DNA]</scope>
    <source>
        <strain evidence="7 8">X9-2-2</strain>
    </source>
</reference>
<evidence type="ECO:0000256" key="1">
    <source>
        <dbReference type="ARBA" id="ARBA00004651"/>
    </source>
</evidence>
<sequence>MSLVETQRTEKLRGSGWRELVTPAHGLLLLFLLVYPAMASDFFLTQIGGYSLILGMIALSLMLLAGYGGMVSLAQITIAGAAAYVIAIFGENNSGVHGFAWPWWVITPMAILFASVLSAAFGWVAVRTEGIYTIMITLAIATACFYFTQQNYALFNGFPGYSGLRAPEVFGLYWRDPVPFYYLCLANAVVAYAAVLYGARSTFGLTLQAVRDNPRRMRAIGYNVTAHKVFAWWLSGLIAGAAGVLLAWFNGRISPGSIAVGPAINILIIAIIGGLRHPVGPFIGAVVVVLIQTFAIDLVGAERFNTLIGLFFLAVVFLSPDGILGLWERVKPRPDRDAWGPGPERSGVRE</sequence>
<dbReference type="GO" id="GO:0005524">
    <property type="term" value="F:ATP binding"/>
    <property type="evidence" value="ECO:0007669"/>
    <property type="project" value="UniProtKB-KW"/>
</dbReference>
<keyword evidence="5 6" id="KW-0472">Membrane</keyword>
<dbReference type="Proteomes" id="UP000221168">
    <property type="component" value="Unassembled WGS sequence"/>
</dbReference>
<keyword evidence="4 6" id="KW-1133">Transmembrane helix</keyword>
<dbReference type="GO" id="GO:0015658">
    <property type="term" value="F:branched-chain amino acid transmembrane transporter activity"/>
    <property type="evidence" value="ECO:0007669"/>
    <property type="project" value="InterPro"/>
</dbReference>
<keyword evidence="7" id="KW-0067">ATP-binding</keyword>
<dbReference type="InterPro" id="IPR043428">
    <property type="entry name" value="LivM-like"/>
</dbReference>
<evidence type="ECO:0000256" key="5">
    <source>
        <dbReference type="ARBA" id="ARBA00023136"/>
    </source>
</evidence>
<evidence type="ECO:0000256" key="2">
    <source>
        <dbReference type="ARBA" id="ARBA00022475"/>
    </source>
</evidence>
<keyword evidence="2" id="KW-1003">Cell membrane</keyword>
<dbReference type="OrthoDB" id="9804361at2"/>
<dbReference type="InterPro" id="IPR001851">
    <property type="entry name" value="ABC_transp_permease"/>
</dbReference>
<protein>
    <submittedName>
        <fullName evidence="7">ABC transporter ATP-binding protein</fullName>
    </submittedName>
</protein>
<feature type="transmembrane region" description="Helical" evidence="6">
    <location>
        <begin position="255"/>
        <end position="275"/>
    </location>
</feature>
<keyword evidence="8" id="KW-1185">Reference proteome</keyword>
<name>A0A2G1QN01_9HYPH</name>
<comment type="caution">
    <text evidence="7">The sequence shown here is derived from an EMBL/GenBank/DDBJ whole genome shotgun (WGS) entry which is preliminary data.</text>
</comment>